<organism evidence="1 2">
    <name type="scientific">Cupriavidus taiwanensis</name>
    <dbReference type="NCBI Taxonomy" id="164546"/>
    <lineage>
        <taxon>Bacteria</taxon>
        <taxon>Pseudomonadati</taxon>
        <taxon>Pseudomonadota</taxon>
        <taxon>Betaproteobacteria</taxon>
        <taxon>Burkholderiales</taxon>
        <taxon>Burkholderiaceae</taxon>
        <taxon>Cupriavidus</taxon>
    </lineage>
</organism>
<dbReference type="EMBL" id="OFSQ01000004">
    <property type="protein sequence ID" value="SOY45517.1"/>
    <property type="molecule type" value="Genomic_DNA"/>
</dbReference>
<dbReference type="AlphaFoldDB" id="A0A975WV27"/>
<evidence type="ECO:0000313" key="2">
    <source>
        <dbReference type="Proteomes" id="UP000256780"/>
    </source>
</evidence>
<accession>A0A975WV27</accession>
<name>A0A975WV27_9BURK</name>
<comment type="caution">
    <text evidence="1">The sequence shown here is derived from an EMBL/GenBank/DDBJ whole genome shotgun (WGS) entry which is preliminary data.</text>
</comment>
<reference evidence="1 2" key="1">
    <citation type="submission" date="2018-01" db="EMBL/GenBank/DDBJ databases">
        <authorList>
            <person name="Clerissi C."/>
        </authorList>
    </citation>
    <scope>NUCLEOTIDE SEQUENCE [LARGE SCALE GENOMIC DNA]</scope>
    <source>
        <strain evidence="1">Cupriavidus sp. LMG 19464</strain>
    </source>
</reference>
<gene>
    <name evidence="1" type="ORF">CBM2587_A120118</name>
</gene>
<dbReference type="RefSeq" id="WP_116356384.1">
    <property type="nucleotide sequence ID" value="NZ_LT976853.1"/>
</dbReference>
<sequence>MNITLTFRLGRNTLPTETEQLHDLWRVARLLQPLGFPISRWYPPADTPEHSLLNPAFDDNGPAPAAVAILKAEMQALQTPWRRDTAVWNGTEGPGGVVCVNALSVDPYLPNCTLRLNAKRVDALQDTRNVVTVVQGLLQIWQARTLEVAPIRYQTRMKVFPDRPGAGWMLYVPTVLTVQQVPEAATLLPVMGQPRKQAGTLIISVADAPFSADNPDHVRIANRIEVRLVDQDLLPRYADQ</sequence>
<evidence type="ECO:0000313" key="1">
    <source>
        <dbReference type="EMBL" id="SOY45517.1"/>
    </source>
</evidence>
<dbReference type="OrthoDB" id="8718152at2"/>
<dbReference type="Proteomes" id="UP000256780">
    <property type="component" value="Chromosome CBM2587_a"/>
</dbReference>
<proteinExistence type="predicted"/>
<protein>
    <recommendedName>
        <fullName evidence="3">Immunity protein 52 domain-containing protein</fullName>
    </recommendedName>
</protein>
<evidence type="ECO:0008006" key="3">
    <source>
        <dbReference type="Google" id="ProtNLM"/>
    </source>
</evidence>